<accession>A0A9P8RLS2</accession>
<gene>
    <name evidence="1" type="ORF">BKA67DRAFT_585558</name>
</gene>
<dbReference type="RefSeq" id="XP_045952079.1">
    <property type="nucleotide sequence ID" value="XM_046104205.1"/>
</dbReference>
<evidence type="ECO:0000313" key="1">
    <source>
        <dbReference type="EMBL" id="KAH6645565.1"/>
    </source>
</evidence>
<comment type="caution">
    <text evidence="1">The sequence shown here is derived from an EMBL/GenBank/DDBJ whole genome shotgun (WGS) entry which is preliminary data.</text>
</comment>
<dbReference type="AlphaFoldDB" id="A0A9P8RLS2"/>
<evidence type="ECO:0000313" key="2">
    <source>
        <dbReference type="Proteomes" id="UP000758603"/>
    </source>
</evidence>
<sequence>MDDCRICAVSTREQLDIVSACAVTARSSRSLDPPVRSIRSLDPLVEPCRWQRWIGHWCS</sequence>
<organism evidence="1 2">
    <name type="scientific">Truncatella angustata</name>
    <dbReference type="NCBI Taxonomy" id="152316"/>
    <lineage>
        <taxon>Eukaryota</taxon>
        <taxon>Fungi</taxon>
        <taxon>Dikarya</taxon>
        <taxon>Ascomycota</taxon>
        <taxon>Pezizomycotina</taxon>
        <taxon>Sordariomycetes</taxon>
        <taxon>Xylariomycetidae</taxon>
        <taxon>Amphisphaeriales</taxon>
        <taxon>Sporocadaceae</taxon>
        <taxon>Truncatella</taxon>
    </lineage>
</organism>
<reference evidence="1" key="1">
    <citation type="journal article" date="2021" name="Nat. Commun.">
        <title>Genetic determinants of endophytism in the Arabidopsis root mycobiome.</title>
        <authorList>
            <person name="Mesny F."/>
            <person name="Miyauchi S."/>
            <person name="Thiergart T."/>
            <person name="Pickel B."/>
            <person name="Atanasova L."/>
            <person name="Karlsson M."/>
            <person name="Huettel B."/>
            <person name="Barry K.W."/>
            <person name="Haridas S."/>
            <person name="Chen C."/>
            <person name="Bauer D."/>
            <person name="Andreopoulos W."/>
            <person name="Pangilinan J."/>
            <person name="LaButti K."/>
            <person name="Riley R."/>
            <person name="Lipzen A."/>
            <person name="Clum A."/>
            <person name="Drula E."/>
            <person name="Henrissat B."/>
            <person name="Kohler A."/>
            <person name="Grigoriev I.V."/>
            <person name="Martin F.M."/>
            <person name="Hacquard S."/>
        </authorList>
    </citation>
    <scope>NUCLEOTIDE SEQUENCE</scope>
    <source>
        <strain evidence="1">MPI-SDFR-AT-0073</strain>
    </source>
</reference>
<name>A0A9P8RLS2_9PEZI</name>
<protein>
    <submittedName>
        <fullName evidence="1">Uncharacterized protein</fullName>
    </submittedName>
</protein>
<feature type="non-terminal residue" evidence="1">
    <location>
        <position position="59"/>
    </location>
</feature>
<dbReference type="GeneID" id="70133096"/>
<dbReference type="EMBL" id="JAGPXC010000011">
    <property type="protein sequence ID" value="KAH6645565.1"/>
    <property type="molecule type" value="Genomic_DNA"/>
</dbReference>
<proteinExistence type="predicted"/>
<keyword evidence="2" id="KW-1185">Reference proteome</keyword>
<dbReference type="Proteomes" id="UP000758603">
    <property type="component" value="Unassembled WGS sequence"/>
</dbReference>